<protein>
    <recommendedName>
        <fullName evidence="3">EfeO-type cupredoxin-like domain-containing protein</fullName>
    </recommendedName>
</protein>
<dbReference type="SUPFAM" id="SSF49503">
    <property type="entry name" value="Cupredoxins"/>
    <property type="match status" value="1"/>
</dbReference>
<dbReference type="Gene3D" id="2.60.40.420">
    <property type="entry name" value="Cupredoxins - blue copper proteins"/>
    <property type="match status" value="1"/>
</dbReference>
<proteinExistence type="predicted"/>
<organism evidence="1 2">
    <name type="scientific">Candidatus Giovannonibacteria bacterium RIFCSPLOWO2_01_FULL_45_34</name>
    <dbReference type="NCBI Taxonomy" id="1798351"/>
    <lineage>
        <taxon>Bacteria</taxon>
        <taxon>Candidatus Giovannoniibacteriota</taxon>
    </lineage>
</organism>
<name>A0A1F5WZ95_9BACT</name>
<gene>
    <name evidence="1" type="ORF">A2930_02585</name>
</gene>
<evidence type="ECO:0008006" key="3">
    <source>
        <dbReference type="Google" id="ProtNLM"/>
    </source>
</evidence>
<evidence type="ECO:0000313" key="2">
    <source>
        <dbReference type="Proteomes" id="UP000178114"/>
    </source>
</evidence>
<dbReference type="EMBL" id="MFID01000022">
    <property type="protein sequence ID" value="OGF80947.1"/>
    <property type="molecule type" value="Genomic_DNA"/>
</dbReference>
<evidence type="ECO:0000313" key="1">
    <source>
        <dbReference type="EMBL" id="OGF80947.1"/>
    </source>
</evidence>
<dbReference type="InterPro" id="IPR008972">
    <property type="entry name" value="Cupredoxin"/>
</dbReference>
<dbReference type="STRING" id="1798351.A2930_02585"/>
<sequence>MKTILIIVGFLAVLGLGWYFYGPALGIRYEKPNNSPPAESFALPTSTPTPTVVSSEETGVKFAVSMTSSGFVPSQITIKKGTAIVFTNNDTVPHWPASSKHPSHLDYPGFDSLGGVAPGASYAYTFNEVKSIGVHDHLNPSLFGKITVIE</sequence>
<accession>A0A1F5WZ95</accession>
<reference evidence="1 2" key="1">
    <citation type="journal article" date="2016" name="Nat. Commun.">
        <title>Thousands of microbial genomes shed light on interconnected biogeochemical processes in an aquifer system.</title>
        <authorList>
            <person name="Anantharaman K."/>
            <person name="Brown C.T."/>
            <person name="Hug L.A."/>
            <person name="Sharon I."/>
            <person name="Castelle C.J."/>
            <person name="Probst A.J."/>
            <person name="Thomas B.C."/>
            <person name="Singh A."/>
            <person name="Wilkins M.J."/>
            <person name="Karaoz U."/>
            <person name="Brodie E.L."/>
            <person name="Williams K.H."/>
            <person name="Hubbard S.S."/>
            <person name="Banfield J.F."/>
        </authorList>
    </citation>
    <scope>NUCLEOTIDE SEQUENCE [LARGE SCALE GENOMIC DNA]</scope>
</reference>
<comment type="caution">
    <text evidence="1">The sequence shown here is derived from an EMBL/GenBank/DDBJ whole genome shotgun (WGS) entry which is preliminary data.</text>
</comment>
<dbReference type="AlphaFoldDB" id="A0A1F5WZ95"/>
<dbReference type="Proteomes" id="UP000178114">
    <property type="component" value="Unassembled WGS sequence"/>
</dbReference>